<dbReference type="OrthoDB" id="5955637at2759"/>
<dbReference type="RefSeq" id="XP_020892246.1">
    <property type="nucleotide sequence ID" value="XM_021036587.1"/>
</dbReference>
<accession>A0A913WPS2</accession>
<dbReference type="GO" id="GO:0004748">
    <property type="term" value="F:ribonucleoside-diphosphate reductase activity, thioredoxin disulfide as acceptor"/>
    <property type="evidence" value="ECO:0007669"/>
    <property type="project" value="TreeGrafter"/>
</dbReference>
<proteinExistence type="predicted"/>
<dbReference type="GO" id="GO:0009263">
    <property type="term" value="P:deoxyribonucleotide biosynthetic process"/>
    <property type="evidence" value="ECO:0007669"/>
    <property type="project" value="InterPro"/>
</dbReference>
<dbReference type="Proteomes" id="UP000887567">
    <property type="component" value="Unplaced"/>
</dbReference>
<dbReference type="GO" id="GO:0005829">
    <property type="term" value="C:cytosol"/>
    <property type="evidence" value="ECO:0007669"/>
    <property type="project" value="TreeGrafter"/>
</dbReference>
<evidence type="ECO:0000313" key="1">
    <source>
        <dbReference type="EnsemblMetazoa" id="XP_020892246.1"/>
    </source>
</evidence>
<organism evidence="1 2">
    <name type="scientific">Exaiptasia diaphana</name>
    <name type="common">Tropical sea anemone</name>
    <name type="synonym">Aiptasia pulchella</name>
    <dbReference type="NCBI Taxonomy" id="2652724"/>
    <lineage>
        <taxon>Eukaryota</taxon>
        <taxon>Metazoa</taxon>
        <taxon>Cnidaria</taxon>
        <taxon>Anthozoa</taxon>
        <taxon>Hexacorallia</taxon>
        <taxon>Actiniaria</taxon>
        <taxon>Aiptasiidae</taxon>
        <taxon>Exaiptasia</taxon>
    </lineage>
</organism>
<name>A0A913WPS2_EXADI</name>
<protein>
    <submittedName>
        <fullName evidence="1">Uncharacterized protein</fullName>
    </submittedName>
</protein>
<dbReference type="InterPro" id="IPR000358">
    <property type="entry name" value="RNR_small_fam"/>
</dbReference>
<evidence type="ECO:0000313" key="2">
    <source>
        <dbReference type="Proteomes" id="UP000887567"/>
    </source>
</evidence>
<dbReference type="EnsemblMetazoa" id="XM_021036587.1">
    <property type="protein sequence ID" value="XP_020892246.1"/>
    <property type="gene ID" value="LOC110231559"/>
</dbReference>
<reference evidence="1" key="1">
    <citation type="submission" date="2022-11" db="UniProtKB">
        <authorList>
            <consortium name="EnsemblMetazoa"/>
        </authorList>
    </citation>
    <scope>IDENTIFICATION</scope>
</reference>
<dbReference type="GeneID" id="110231559"/>
<dbReference type="PANTHER" id="PTHR23409">
    <property type="entry name" value="RIBONUCLEOSIDE-DIPHOSPHATE REDUCTASE SMALL CHAIN"/>
    <property type="match status" value="1"/>
</dbReference>
<dbReference type="PANTHER" id="PTHR23409:SF21">
    <property type="entry name" value="CAPSID PROTEIN"/>
    <property type="match status" value="1"/>
</dbReference>
<sequence>MNPITTCNKTELDLFLAPHVQTNIEQGKIVEIFPVSNVGDSGPIEFCITGSGDEFTDLKGSWLYFKVKVTKANGSDLGDDDRVAPANDLANCMIAGIDVTLNDKLISSSTNTNPFRAMITNLLSYGTDAKTSQLQSELFFKDTAGRFDNVDPLAEAATRNSGLHERYTYCQKSNTFELMTQIHQDIFQQDRLILNGVTIRLRLNRSKNAFCLLSPTDGADFKVVIQEASFHVRKVKIHNDTFLGIAAALRHAPALYPIRRVDCKAMSIPAGQMTFSPDDIFLGQVPIRLLLTLVENTAFNGSYKKNPFRFQHFDASQVGVYVNGESTPSKALQLNYDQSQYLMGYMSLFHGTGQLFHDKGLQISRDEYPNGYCMYAFDLSPDLSSGTHTSLIKQGNLRVGLQFAKPLPTTVNLILYAEFDSVIEIDHNRNVTFNWAS</sequence>
<keyword evidence="2" id="KW-1185">Reference proteome</keyword>
<dbReference type="KEGG" id="epa:110231559"/>
<dbReference type="OMA" id="MYARISK"/>
<dbReference type="AlphaFoldDB" id="A0A913WPS2"/>